<evidence type="ECO:0000313" key="2">
    <source>
        <dbReference type="EMBL" id="MBI5252266.1"/>
    </source>
</evidence>
<evidence type="ECO:0000313" key="3">
    <source>
        <dbReference type="Proteomes" id="UP000807825"/>
    </source>
</evidence>
<proteinExistence type="predicted"/>
<evidence type="ECO:0000256" key="1">
    <source>
        <dbReference type="SAM" id="Phobius"/>
    </source>
</evidence>
<dbReference type="AlphaFoldDB" id="A0A9D6V983"/>
<accession>A0A9D6V983</accession>
<comment type="caution">
    <text evidence="2">The sequence shown here is derived from an EMBL/GenBank/DDBJ whole genome shotgun (WGS) entry which is preliminary data.</text>
</comment>
<name>A0A9D6V983_9BACT</name>
<keyword evidence="1" id="KW-0472">Membrane</keyword>
<organism evidence="2 3">
    <name type="scientific">Desulfomonile tiedjei</name>
    <dbReference type="NCBI Taxonomy" id="2358"/>
    <lineage>
        <taxon>Bacteria</taxon>
        <taxon>Pseudomonadati</taxon>
        <taxon>Thermodesulfobacteriota</taxon>
        <taxon>Desulfomonilia</taxon>
        <taxon>Desulfomonilales</taxon>
        <taxon>Desulfomonilaceae</taxon>
        <taxon>Desulfomonile</taxon>
    </lineage>
</organism>
<sequence length="78" mass="8541">MTDPSTIGKWIVFLGLGLVALGAIIWLGGKLGLPFGHFPGDMRIERPGLSFRLPLGTSIVVSVLLTLLLNVIIWIFRR</sequence>
<dbReference type="InterPro" id="IPR021320">
    <property type="entry name" value="DUF2905"/>
</dbReference>
<feature type="transmembrane region" description="Helical" evidence="1">
    <location>
        <begin position="53"/>
        <end position="76"/>
    </location>
</feature>
<keyword evidence="1" id="KW-0812">Transmembrane</keyword>
<feature type="transmembrane region" description="Helical" evidence="1">
    <location>
        <begin position="12"/>
        <end position="33"/>
    </location>
</feature>
<gene>
    <name evidence="2" type="ORF">HY912_22455</name>
</gene>
<dbReference type="Pfam" id="PF11146">
    <property type="entry name" value="DUF2905"/>
    <property type="match status" value="1"/>
</dbReference>
<keyword evidence="1" id="KW-1133">Transmembrane helix</keyword>
<dbReference type="Proteomes" id="UP000807825">
    <property type="component" value="Unassembled WGS sequence"/>
</dbReference>
<dbReference type="EMBL" id="JACRDE010000585">
    <property type="protein sequence ID" value="MBI5252266.1"/>
    <property type="molecule type" value="Genomic_DNA"/>
</dbReference>
<dbReference type="PANTHER" id="PTHR36443:SF1">
    <property type="entry name" value="BSR5223 PROTEIN"/>
    <property type="match status" value="1"/>
</dbReference>
<reference evidence="2" key="1">
    <citation type="submission" date="2020-07" db="EMBL/GenBank/DDBJ databases">
        <title>Huge and variable diversity of episymbiotic CPR bacteria and DPANN archaea in groundwater ecosystems.</title>
        <authorList>
            <person name="He C.Y."/>
            <person name="Keren R."/>
            <person name="Whittaker M."/>
            <person name="Farag I.F."/>
            <person name="Doudna J."/>
            <person name="Cate J.H.D."/>
            <person name="Banfield J.F."/>
        </authorList>
    </citation>
    <scope>NUCLEOTIDE SEQUENCE</scope>
    <source>
        <strain evidence="2">NC_groundwater_1664_Pr3_B-0.1um_52_9</strain>
    </source>
</reference>
<protein>
    <submittedName>
        <fullName evidence="2">DUF2905 domain-containing protein</fullName>
    </submittedName>
</protein>
<dbReference type="PANTHER" id="PTHR36443">
    <property type="entry name" value="BSR5223 PROTEIN"/>
    <property type="match status" value="1"/>
</dbReference>